<gene>
    <name evidence="1" type="ORF">MM171A00145_0027</name>
</gene>
<proteinExistence type="predicted"/>
<protein>
    <submittedName>
        <fullName evidence="1">Uncharacterized protein</fullName>
    </submittedName>
</protein>
<organism evidence="1">
    <name type="scientific">viral metagenome</name>
    <dbReference type="NCBI Taxonomy" id="1070528"/>
    <lineage>
        <taxon>unclassified sequences</taxon>
        <taxon>metagenomes</taxon>
        <taxon>organismal metagenomes</taxon>
    </lineage>
</organism>
<sequence length="89" mass="10132">MKFRITRSSHYGPGIWDPTDEEHEGVESPTRGAVFDREASDRLWEQVWVLDVNPALLLGLVAREGDPIILSQPDDSGYPTIEIYDGYRE</sequence>
<dbReference type="EMBL" id="MT143705">
    <property type="protein sequence ID" value="QJB01090.1"/>
    <property type="molecule type" value="Genomic_DNA"/>
</dbReference>
<evidence type="ECO:0000313" key="1">
    <source>
        <dbReference type="EMBL" id="QJB01090.1"/>
    </source>
</evidence>
<dbReference type="AlphaFoldDB" id="A0A6M3M4I4"/>
<name>A0A6M3M4I4_9ZZZZ</name>
<accession>A0A6M3M4I4</accession>
<reference evidence="1" key="1">
    <citation type="submission" date="2020-03" db="EMBL/GenBank/DDBJ databases">
        <title>The deep terrestrial virosphere.</title>
        <authorList>
            <person name="Holmfeldt K."/>
            <person name="Nilsson E."/>
            <person name="Simone D."/>
            <person name="Lopez-Fernandez M."/>
            <person name="Wu X."/>
            <person name="de Brujin I."/>
            <person name="Lundin D."/>
            <person name="Andersson A."/>
            <person name="Bertilsson S."/>
            <person name="Dopson M."/>
        </authorList>
    </citation>
    <scope>NUCLEOTIDE SEQUENCE</scope>
    <source>
        <strain evidence="1">MM171A00145</strain>
    </source>
</reference>